<dbReference type="SUPFAM" id="SSF103473">
    <property type="entry name" value="MFS general substrate transporter"/>
    <property type="match status" value="1"/>
</dbReference>
<evidence type="ECO:0000256" key="6">
    <source>
        <dbReference type="SAM" id="Phobius"/>
    </source>
</evidence>
<dbReference type="RefSeq" id="XP_013325078.1">
    <property type="nucleotide sequence ID" value="XM_013469624.1"/>
</dbReference>
<feature type="transmembrane region" description="Helical" evidence="6">
    <location>
        <begin position="165"/>
        <end position="186"/>
    </location>
</feature>
<comment type="subcellular location">
    <subcellularLocation>
        <location evidence="1">Membrane</location>
        <topology evidence="1">Multi-pass membrane protein</topology>
    </subcellularLocation>
</comment>
<comment type="caution">
    <text evidence="7">The sequence shown here is derived from an EMBL/GenBank/DDBJ whole genome shotgun (WGS) entry which is preliminary data.</text>
</comment>
<dbReference type="STRING" id="1408163.A0A0F4YKR2"/>
<keyword evidence="2" id="KW-0813">Transport</keyword>
<evidence type="ECO:0000256" key="4">
    <source>
        <dbReference type="ARBA" id="ARBA00022989"/>
    </source>
</evidence>
<dbReference type="AlphaFoldDB" id="A0A0F4YKR2"/>
<evidence type="ECO:0000256" key="5">
    <source>
        <dbReference type="ARBA" id="ARBA00023136"/>
    </source>
</evidence>
<accession>A0A0F4YKR2</accession>
<dbReference type="GeneID" id="25319855"/>
<keyword evidence="3 6" id="KW-0812">Transmembrane</keyword>
<dbReference type="GO" id="GO:0016020">
    <property type="term" value="C:membrane"/>
    <property type="evidence" value="ECO:0007669"/>
    <property type="project" value="UniProtKB-SubCell"/>
</dbReference>
<evidence type="ECO:0000313" key="7">
    <source>
        <dbReference type="EMBL" id="KKA18466.1"/>
    </source>
</evidence>
<feature type="transmembrane region" description="Helical" evidence="6">
    <location>
        <begin position="222"/>
        <end position="243"/>
    </location>
</feature>
<sequence>MQDIETASTDKAEAMALESVSIPDKVRPPELPQIPFRTQLKIDARLILAVGVVYSLSVIDRINIGQAKVVGMSEELELTGIEGASTVAIGLLIRFVIDEFPDQAKFLTPEERQLVIDRIRADRGDATTEKLSWENLKYLKDWTLCNVDVFLQCRRRDAGYTGLMANLYSAPPYIVGLGFLIIGGAIGDYFHFRLPIIVVQTCLGILGLALMSQPPLSVQARYAGIFLAIASCQANNAAILIFGQNNVVGSAKMNIASMLNISSGTISGIVASTIYTSAAPRGICPGWQPPWP</sequence>
<name>A0A0F4YKR2_RASE3</name>
<dbReference type="PANTHER" id="PTHR43791:SF3">
    <property type="entry name" value="MAJOR FACILITATOR SUPERFAMILY (MFS) PROFILE DOMAIN-CONTAINING PROTEIN"/>
    <property type="match status" value="1"/>
</dbReference>
<protein>
    <submittedName>
        <fullName evidence="7">Uncharacterized protein</fullName>
    </submittedName>
</protein>
<keyword evidence="8" id="KW-1185">Reference proteome</keyword>
<evidence type="ECO:0000256" key="3">
    <source>
        <dbReference type="ARBA" id="ARBA00022692"/>
    </source>
</evidence>
<keyword evidence="4 6" id="KW-1133">Transmembrane helix</keyword>
<gene>
    <name evidence="7" type="ORF">T310_7584</name>
</gene>
<proteinExistence type="predicted"/>
<feature type="transmembrane region" description="Helical" evidence="6">
    <location>
        <begin position="192"/>
        <end position="210"/>
    </location>
</feature>
<keyword evidence="5 6" id="KW-0472">Membrane</keyword>
<dbReference type="GO" id="GO:0022857">
    <property type="term" value="F:transmembrane transporter activity"/>
    <property type="evidence" value="ECO:0007669"/>
    <property type="project" value="TreeGrafter"/>
</dbReference>
<dbReference type="Proteomes" id="UP000053958">
    <property type="component" value="Unassembled WGS sequence"/>
</dbReference>
<dbReference type="PANTHER" id="PTHR43791">
    <property type="entry name" value="PERMEASE-RELATED"/>
    <property type="match status" value="1"/>
</dbReference>
<dbReference type="EMBL" id="LASV01000453">
    <property type="protein sequence ID" value="KKA18466.1"/>
    <property type="molecule type" value="Genomic_DNA"/>
</dbReference>
<dbReference type="InterPro" id="IPR036259">
    <property type="entry name" value="MFS_trans_sf"/>
</dbReference>
<evidence type="ECO:0000313" key="8">
    <source>
        <dbReference type="Proteomes" id="UP000053958"/>
    </source>
</evidence>
<dbReference type="OrthoDB" id="3639251at2759"/>
<organism evidence="7 8">
    <name type="scientific">Rasamsonia emersonii (strain ATCC 16479 / CBS 393.64 / IMI 116815)</name>
    <dbReference type="NCBI Taxonomy" id="1408163"/>
    <lineage>
        <taxon>Eukaryota</taxon>
        <taxon>Fungi</taxon>
        <taxon>Dikarya</taxon>
        <taxon>Ascomycota</taxon>
        <taxon>Pezizomycotina</taxon>
        <taxon>Eurotiomycetes</taxon>
        <taxon>Eurotiomycetidae</taxon>
        <taxon>Eurotiales</taxon>
        <taxon>Trichocomaceae</taxon>
        <taxon>Rasamsonia</taxon>
    </lineage>
</organism>
<evidence type="ECO:0000256" key="2">
    <source>
        <dbReference type="ARBA" id="ARBA00022448"/>
    </source>
</evidence>
<evidence type="ECO:0000256" key="1">
    <source>
        <dbReference type="ARBA" id="ARBA00004141"/>
    </source>
</evidence>
<feature type="transmembrane region" description="Helical" evidence="6">
    <location>
        <begin position="255"/>
        <end position="275"/>
    </location>
</feature>
<reference evidence="7 8" key="1">
    <citation type="submission" date="2015-04" db="EMBL/GenBank/DDBJ databases">
        <authorList>
            <person name="Heijne W.H."/>
            <person name="Fedorova N.D."/>
            <person name="Nierman W.C."/>
            <person name="Vollebregt A.W."/>
            <person name="Zhao Z."/>
            <person name="Wu L."/>
            <person name="Kumar M."/>
            <person name="Stam H."/>
            <person name="van den Berg M.A."/>
            <person name="Pel H.J."/>
        </authorList>
    </citation>
    <scope>NUCLEOTIDE SEQUENCE [LARGE SCALE GENOMIC DNA]</scope>
    <source>
        <strain evidence="7 8">CBS 393.64</strain>
    </source>
</reference>